<dbReference type="EMBL" id="JASBWU010000006">
    <property type="protein sequence ID" value="KAJ9120958.1"/>
    <property type="molecule type" value="Genomic_DNA"/>
</dbReference>
<evidence type="ECO:0000313" key="1">
    <source>
        <dbReference type="EMBL" id="KAJ9120958.1"/>
    </source>
</evidence>
<sequence>MKSQQLFAASHLPSAPSFIDDPADDSYFYNEADEEDDENAVEGESEEGDDAEESMIRETTEDYEDLEEDLPPELRRGRQGSAADQRSRLPATTTSGTGKQKSSLVGARRRKALDATNHDPENGFFGQTDHSPSPSRGPSPTRAAAAGQMVGEGPGREALLHRQSGGYGAASTTATSTKTPGVATRWASSRTITSGNAFDVSTRVGASADNKDNQSFISDDQDTSFATTTTEGDDSAAEGEEEPEEGLAKRKRSVVSFRGDTDFGGGFTSFSATPGGGGGARRRRSNVLNASTAGETFAPPPSLGPTSPNAHAHAHAHASQLSPLSSRVLSSPSGLRVSSGFAGGSTAAARRGSIAGRRMSVSVKSIHGHQVELGRSTSGQTMFNAIAVLVGIGVLSEPLAFRYAGWIGGTLLLLAFGVVTNYTAKLLAKLILEDPGCQGYSDLGIKAFGWKARLFVDTLWVSRVRFAFACLDMPLTDLSSRFCLELFALSIAWIVLLGDSLHAVLGRFSTDTYKIIGFFIVVPTTLLPLHLLSIPSLISLFSSFLLILILLIDGFGKSAAPGSILHPVKTSLGPDMENYNFLGGLGLLIAGFGGHAIIPSLALDMKSPHKFNKVCDWAFGIASVIFMITGTAGYLMFGDKVTDEVGSCLLVAYRKRKD</sequence>
<protein>
    <submittedName>
        <fullName evidence="1">Uncharacterized protein</fullName>
    </submittedName>
</protein>
<name>A0ACC2XAY3_9TREE</name>
<reference evidence="1" key="1">
    <citation type="submission" date="2023-04" db="EMBL/GenBank/DDBJ databases">
        <title>Draft Genome sequencing of Naganishia species isolated from polar environments using Oxford Nanopore Technology.</title>
        <authorList>
            <person name="Leo P."/>
            <person name="Venkateswaran K."/>
        </authorList>
    </citation>
    <scope>NUCLEOTIDE SEQUENCE</scope>
    <source>
        <strain evidence="1">MNA-CCFEE 5425</strain>
    </source>
</reference>
<evidence type="ECO:0000313" key="2">
    <source>
        <dbReference type="Proteomes" id="UP001243375"/>
    </source>
</evidence>
<keyword evidence="2" id="KW-1185">Reference proteome</keyword>
<accession>A0ACC2XAY3</accession>
<dbReference type="Proteomes" id="UP001243375">
    <property type="component" value="Unassembled WGS sequence"/>
</dbReference>
<gene>
    <name evidence="1" type="ORF">QFC22_002894</name>
</gene>
<comment type="caution">
    <text evidence="1">The sequence shown here is derived from an EMBL/GenBank/DDBJ whole genome shotgun (WGS) entry which is preliminary data.</text>
</comment>
<proteinExistence type="predicted"/>
<organism evidence="1 2">
    <name type="scientific">Naganishia vaughanmartiniae</name>
    <dbReference type="NCBI Taxonomy" id="1424756"/>
    <lineage>
        <taxon>Eukaryota</taxon>
        <taxon>Fungi</taxon>
        <taxon>Dikarya</taxon>
        <taxon>Basidiomycota</taxon>
        <taxon>Agaricomycotina</taxon>
        <taxon>Tremellomycetes</taxon>
        <taxon>Filobasidiales</taxon>
        <taxon>Filobasidiaceae</taxon>
        <taxon>Naganishia</taxon>
    </lineage>
</organism>